<comment type="caution">
    <text evidence="2">The sequence shown here is derived from an EMBL/GenBank/DDBJ whole genome shotgun (WGS) entry which is preliminary data.</text>
</comment>
<organism evidence="2 3">
    <name type="scientific">Hyphococcus aureus</name>
    <dbReference type="NCBI Taxonomy" id="2666033"/>
    <lineage>
        <taxon>Bacteria</taxon>
        <taxon>Pseudomonadati</taxon>
        <taxon>Pseudomonadota</taxon>
        <taxon>Alphaproteobacteria</taxon>
        <taxon>Parvularculales</taxon>
        <taxon>Parvularculaceae</taxon>
        <taxon>Hyphococcus</taxon>
    </lineage>
</organism>
<dbReference type="EMBL" id="JBHPON010000003">
    <property type="protein sequence ID" value="MFC6037771.1"/>
    <property type="molecule type" value="Genomic_DNA"/>
</dbReference>
<dbReference type="RefSeq" id="WP_379880833.1">
    <property type="nucleotide sequence ID" value="NZ_JBHPON010000003.1"/>
</dbReference>
<evidence type="ECO:0000313" key="2">
    <source>
        <dbReference type="EMBL" id="MFC6037771.1"/>
    </source>
</evidence>
<gene>
    <name evidence="2" type="ORF">ACFMB1_19625</name>
</gene>
<evidence type="ECO:0000256" key="1">
    <source>
        <dbReference type="SAM" id="MobiDB-lite"/>
    </source>
</evidence>
<sequence length="235" mass="26345">MDSIDFWKLCDQLSIVHAALLVAGYNPSDHQSVENVTLSGQPPGYDGAKHAILSGLRKGAIEGELKYEEPFNGNGEPYLCIHSSYVDVESLKAWLISKNVREHFFFFPEAKVSEFLDRDHPRYSPKLAAAVTAWHWLDDEAKLEGKTPKQAVQKWLRKHAAEYGICDDDGKPNESVVDSISQIVNWRTKGGAPRTPTKQDLEEKPISARTQMSVTRQTAPKTNGTSYELDDDIPF</sequence>
<dbReference type="Proteomes" id="UP001596116">
    <property type="component" value="Unassembled WGS sequence"/>
</dbReference>
<evidence type="ECO:0008006" key="4">
    <source>
        <dbReference type="Google" id="ProtNLM"/>
    </source>
</evidence>
<name>A0ABW1L0C2_9PROT</name>
<protein>
    <recommendedName>
        <fullName evidence="4">DUF1376 domain-containing protein</fullName>
    </recommendedName>
</protein>
<keyword evidence="3" id="KW-1185">Reference proteome</keyword>
<evidence type="ECO:0000313" key="3">
    <source>
        <dbReference type="Proteomes" id="UP001596116"/>
    </source>
</evidence>
<proteinExistence type="predicted"/>
<accession>A0ABW1L0C2</accession>
<feature type="compositionally biased region" description="Polar residues" evidence="1">
    <location>
        <begin position="208"/>
        <end position="226"/>
    </location>
</feature>
<feature type="region of interest" description="Disordered" evidence="1">
    <location>
        <begin position="188"/>
        <end position="235"/>
    </location>
</feature>
<feature type="compositionally biased region" description="Basic and acidic residues" evidence="1">
    <location>
        <begin position="197"/>
        <end position="206"/>
    </location>
</feature>
<reference evidence="2 3" key="1">
    <citation type="submission" date="2024-09" db="EMBL/GenBank/DDBJ databases">
        <authorList>
            <person name="Zhang Z.-H."/>
        </authorList>
    </citation>
    <scope>NUCLEOTIDE SEQUENCE [LARGE SCALE GENOMIC DNA]</scope>
    <source>
        <strain evidence="2 3">HHTR114</strain>
    </source>
</reference>